<name>W2RT24_CYPE1</name>
<evidence type="ECO:0000256" key="1">
    <source>
        <dbReference type="SAM" id="MobiDB-lite"/>
    </source>
</evidence>
<dbReference type="HOGENOM" id="CLU_030362_0_0_1"/>
<organism evidence="3 4">
    <name type="scientific">Cyphellophora europaea (strain CBS 101466)</name>
    <name type="common">Phialophora europaea</name>
    <dbReference type="NCBI Taxonomy" id="1220924"/>
    <lineage>
        <taxon>Eukaryota</taxon>
        <taxon>Fungi</taxon>
        <taxon>Dikarya</taxon>
        <taxon>Ascomycota</taxon>
        <taxon>Pezizomycotina</taxon>
        <taxon>Eurotiomycetes</taxon>
        <taxon>Chaetothyriomycetidae</taxon>
        <taxon>Chaetothyriales</taxon>
        <taxon>Cyphellophoraceae</taxon>
        <taxon>Cyphellophora</taxon>
    </lineage>
</organism>
<dbReference type="PANTHER" id="PTHR33112">
    <property type="entry name" value="DOMAIN PROTEIN, PUTATIVE-RELATED"/>
    <property type="match status" value="1"/>
</dbReference>
<reference evidence="3 4" key="1">
    <citation type="submission" date="2013-03" db="EMBL/GenBank/DDBJ databases">
        <title>The Genome Sequence of Phialophora europaea CBS 101466.</title>
        <authorList>
            <consortium name="The Broad Institute Genomics Platform"/>
            <person name="Cuomo C."/>
            <person name="de Hoog S."/>
            <person name="Gorbushina A."/>
            <person name="Walker B."/>
            <person name="Young S.K."/>
            <person name="Zeng Q."/>
            <person name="Gargeya S."/>
            <person name="Fitzgerald M."/>
            <person name="Haas B."/>
            <person name="Abouelleil A."/>
            <person name="Allen A.W."/>
            <person name="Alvarado L."/>
            <person name="Arachchi H.M."/>
            <person name="Berlin A.M."/>
            <person name="Chapman S.B."/>
            <person name="Gainer-Dewar J."/>
            <person name="Goldberg J."/>
            <person name="Griggs A."/>
            <person name="Gujja S."/>
            <person name="Hansen M."/>
            <person name="Howarth C."/>
            <person name="Imamovic A."/>
            <person name="Ireland A."/>
            <person name="Larimer J."/>
            <person name="McCowan C."/>
            <person name="Murphy C."/>
            <person name="Pearson M."/>
            <person name="Poon T.W."/>
            <person name="Priest M."/>
            <person name="Roberts A."/>
            <person name="Saif S."/>
            <person name="Shea T."/>
            <person name="Sisk P."/>
            <person name="Sykes S."/>
            <person name="Wortman J."/>
            <person name="Nusbaum C."/>
            <person name="Birren B."/>
        </authorList>
    </citation>
    <scope>NUCLEOTIDE SEQUENCE [LARGE SCALE GENOMIC DNA]</scope>
    <source>
        <strain evidence="3 4">CBS 101466</strain>
    </source>
</reference>
<feature type="region of interest" description="Disordered" evidence="1">
    <location>
        <begin position="404"/>
        <end position="434"/>
    </location>
</feature>
<dbReference type="Pfam" id="PF06985">
    <property type="entry name" value="HET"/>
    <property type="match status" value="1"/>
</dbReference>
<dbReference type="InParanoid" id="W2RT24"/>
<keyword evidence="4" id="KW-1185">Reference proteome</keyword>
<dbReference type="RefSeq" id="XP_008719462.1">
    <property type="nucleotide sequence ID" value="XM_008721240.1"/>
</dbReference>
<dbReference type="eggNOG" id="ENOG502TDBD">
    <property type="taxonomic scope" value="Eukaryota"/>
</dbReference>
<protein>
    <recommendedName>
        <fullName evidence="2">Heterokaryon incompatibility domain-containing protein</fullName>
    </recommendedName>
</protein>
<dbReference type="EMBL" id="KB822722">
    <property type="protein sequence ID" value="ETN38873.1"/>
    <property type="molecule type" value="Genomic_DNA"/>
</dbReference>
<evidence type="ECO:0000313" key="4">
    <source>
        <dbReference type="Proteomes" id="UP000030752"/>
    </source>
</evidence>
<evidence type="ECO:0000313" key="3">
    <source>
        <dbReference type="EMBL" id="ETN38873.1"/>
    </source>
</evidence>
<dbReference type="Proteomes" id="UP000030752">
    <property type="component" value="Unassembled WGS sequence"/>
</dbReference>
<dbReference type="AlphaFoldDB" id="W2RT24"/>
<evidence type="ECO:0000259" key="2">
    <source>
        <dbReference type="Pfam" id="PF06985"/>
    </source>
</evidence>
<gene>
    <name evidence="3" type="ORF">HMPREF1541_06914</name>
</gene>
<dbReference type="PANTHER" id="PTHR33112:SF12">
    <property type="entry name" value="HETEROKARYON INCOMPATIBILITY DOMAIN-CONTAINING PROTEIN"/>
    <property type="match status" value="1"/>
</dbReference>
<accession>W2RT24</accession>
<dbReference type="GeneID" id="19974253"/>
<sequence>MPTVTGVPHICVTLDTQSATPGVRPRRRDPLEAFNGSINYPLIKSWIDRCNDDHGSKCHERFVSHPPDLEIDLIDVSTRRLVRRTIKERYVALSYVWGKSTELRLETSDLSQVKDEYDLAILAPKAPATRGSLLPKEMPQTMEDAITFTKRLGERYLWVDVYCIDQNDEVEMRAQIGAMHRIFSSAYLTLLNVDGENADWGLTGVSRPILQTNQPVVETSEGQIMATFLYSIWHNAGTTVWDSRAWTLQERLLSLRSVIFAKTYIAMACQEEYFHDILHLAPDVRTTMGDDFFREDGADIHLDEPEWDFKIYDALVSVYSGRKLTVQSDALNACLGSLNRIALSTGYSFTFGHPEEDLLRSLLWKAHHEHVSTRRSEFPSWSWLGWRGRAEYPYWVGDMADYATDSPSPTRPPPRSRSHSGSVSSSDEKDLVTRAPPTKRRRLRWFTAEDDTSHPQTAEVTLAGKPSFNEPAGSLRLETMVATFRCKHIRHNGAPHKNLKYMSQQARLAVGEHWALLDLEGELLRNTTGEHPAFESTDVWFRVDAETSARLEEWDGEVQLVFVQQWPRIRDSKASGQWRWDMVSVLVALPGIENGHAMRIAAVLLERDEWLSRKPIPGTVILI</sequence>
<dbReference type="STRING" id="1220924.W2RT24"/>
<proteinExistence type="predicted"/>
<dbReference type="InterPro" id="IPR010730">
    <property type="entry name" value="HET"/>
</dbReference>
<dbReference type="VEuPathDB" id="FungiDB:HMPREF1541_06914"/>
<feature type="domain" description="Heterokaryon incompatibility" evidence="2">
    <location>
        <begin position="90"/>
        <end position="250"/>
    </location>
</feature>
<dbReference type="OrthoDB" id="5135333at2759"/>